<evidence type="ECO:0000256" key="1">
    <source>
        <dbReference type="SAM" id="Phobius"/>
    </source>
</evidence>
<dbReference type="WBParaSite" id="nRc.2.0.1.t13371-RA">
    <property type="protein sequence ID" value="nRc.2.0.1.t13371-RA"/>
    <property type="gene ID" value="nRc.2.0.1.g13371"/>
</dbReference>
<evidence type="ECO:0000313" key="3">
    <source>
        <dbReference type="WBParaSite" id="nRc.2.0.1.t13371-RA"/>
    </source>
</evidence>
<evidence type="ECO:0000313" key="2">
    <source>
        <dbReference type="Proteomes" id="UP000887565"/>
    </source>
</evidence>
<accession>A0A915IGR9</accession>
<name>A0A915IGR9_ROMCU</name>
<feature type="transmembrane region" description="Helical" evidence="1">
    <location>
        <begin position="30"/>
        <end position="50"/>
    </location>
</feature>
<organism evidence="2 3">
    <name type="scientific">Romanomermis culicivorax</name>
    <name type="common">Nematode worm</name>
    <dbReference type="NCBI Taxonomy" id="13658"/>
    <lineage>
        <taxon>Eukaryota</taxon>
        <taxon>Metazoa</taxon>
        <taxon>Ecdysozoa</taxon>
        <taxon>Nematoda</taxon>
        <taxon>Enoplea</taxon>
        <taxon>Dorylaimia</taxon>
        <taxon>Mermithida</taxon>
        <taxon>Mermithoidea</taxon>
        <taxon>Mermithidae</taxon>
        <taxon>Romanomermis</taxon>
    </lineage>
</organism>
<feature type="transmembrane region" description="Helical" evidence="1">
    <location>
        <begin position="200"/>
        <end position="219"/>
    </location>
</feature>
<feature type="transmembrane region" description="Helical" evidence="1">
    <location>
        <begin position="306"/>
        <end position="328"/>
    </location>
</feature>
<reference evidence="3" key="1">
    <citation type="submission" date="2022-11" db="UniProtKB">
        <authorList>
            <consortium name="WormBaseParasite"/>
        </authorList>
    </citation>
    <scope>IDENTIFICATION</scope>
</reference>
<proteinExistence type="predicted"/>
<feature type="transmembrane region" description="Helical" evidence="1">
    <location>
        <begin position="275"/>
        <end position="294"/>
    </location>
</feature>
<feature type="transmembrane region" description="Helical" evidence="1">
    <location>
        <begin position="98"/>
        <end position="115"/>
    </location>
</feature>
<keyword evidence="1" id="KW-0472">Membrane</keyword>
<sequence>MMFNISRFIVMNNNGSIGSDGDEIRVATDFLVGTVFIILSSVGFLGTLFAQKKFSRSIDLCSQNLLVRPIYASLCISDCFSLFCWLLIGLHTAYGGQFFHPLFVGDIFAVLLIGLKSASWHLFLESLYHVTKSLPSTITFHRWLFYDQKLKIVLGFVWLECLLSSAPMFIPPGQFSYKSENHDLHILNANLRTFVLFDSTIVQTSILIATFCCFLYAMNQNRLESMAIRNAISRPDSVTSQTSSDPILITISRPVKDPPAYLINLMTPKLTYKQYLIGVGLCFSWFVVLVGFLVDAVFLNDNYNKWINVLGMICWIVNNAVHGLCPLFM</sequence>
<feature type="transmembrane region" description="Helical" evidence="1">
    <location>
        <begin position="152"/>
        <end position="170"/>
    </location>
</feature>
<keyword evidence="2" id="KW-1185">Reference proteome</keyword>
<feature type="transmembrane region" description="Helical" evidence="1">
    <location>
        <begin position="70"/>
        <end position="92"/>
    </location>
</feature>
<dbReference type="AlphaFoldDB" id="A0A915IGR9"/>
<keyword evidence="1" id="KW-0812">Transmembrane</keyword>
<protein>
    <submittedName>
        <fullName evidence="3">Uncharacterized protein</fullName>
    </submittedName>
</protein>
<dbReference type="Proteomes" id="UP000887565">
    <property type="component" value="Unplaced"/>
</dbReference>
<keyword evidence="1" id="KW-1133">Transmembrane helix</keyword>